<dbReference type="AlphaFoldDB" id="A0AB74DI22"/>
<evidence type="ECO:0000313" key="2">
    <source>
        <dbReference type="EMBL" id="RSI29525.1"/>
    </source>
</evidence>
<keyword evidence="1" id="KW-0472">Membrane</keyword>
<feature type="transmembrane region" description="Helical" evidence="1">
    <location>
        <begin position="81"/>
        <end position="98"/>
    </location>
</feature>
<proteinExistence type="predicted"/>
<dbReference type="Proteomes" id="UP000273966">
    <property type="component" value="Unassembled WGS sequence"/>
</dbReference>
<evidence type="ECO:0000313" key="3">
    <source>
        <dbReference type="Proteomes" id="UP000273966"/>
    </source>
</evidence>
<feature type="transmembrane region" description="Helical" evidence="1">
    <location>
        <begin position="6"/>
        <end position="22"/>
    </location>
</feature>
<keyword evidence="1" id="KW-0812">Transmembrane</keyword>
<name>A0AB74DI22_STRSA</name>
<protein>
    <submittedName>
        <fullName evidence="2">Uncharacterized protein</fullName>
    </submittedName>
</protein>
<evidence type="ECO:0000256" key="1">
    <source>
        <dbReference type="SAM" id="Phobius"/>
    </source>
</evidence>
<gene>
    <name evidence="2" type="ORF">D8879_09310</name>
</gene>
<organism evidence="2 3">
    <name type="scientific">Streptococcus sanguinis</name>
    <dbReference type="NCBI Taxonomy" id="1305"/>
    <lineage>
        <taxon>Bacteria</taxon>
        <taxon>Bacillati</taxon>
        <taxon>Bacillota</taxon>
        <taxon>Bacilli</taxon>
        <taxon>Lactobacillales</taxon>
        <taxon>Streptococcaceae</taxon>
        <taxon>Streptococcus</taxon>
    </lineage>
</organism>
<feature type="transmembrane region" description="Helical" evidence="1">
    <location>
        <begin position="54"/>
        <end position="69"/>
    </location>
</feature>
<comment type="caution">
    <text evidence="2">The sequence shown here is derived from an EMBL/GenBank/DDBJ whole genome shotgun (WGS) entry which is preliminary data.</text>
</comment>
<feature type="transmembrane region" description="Helical" evidence="1">
    <location>
        <begin position="29"/>
        <end position="48"/>
    </location>
</feature>
<dbReference type="EMBL" id="RJMT01000011">
    <property type="protein sequence ID" value="RSI29525.1"/>
    <property type="molecule type" value="Genomic_DNA"/>
</dbReference>
<accession>A0AB74DI22</accession>
<keyword evidence="1" id="KW-1133">Transmembrane helix</keyword>
<reference evidence="2 3" key="1">
    <citation type="submission" date="2018-11" db="EMBL/GenBank/DDBJ databases">
        <title>Species Designations Belie Phenotypic and Genotypic Heterogeneity in Oral Streptococci.</title>
        <authorList>
            <person name="Velsko I."/>
        </authorList>
    </citation>
    <scope>NUCLEOTIDE SEQUENCE [LARGE SCALE GENOMIC DNA]</scope>
    <source>
        <strain evidence="2 3">BCC16</strain>
    </source>
</reference>
<sequence length="99" mass="11982">MNYIAFVYSILLLFSTYFAYKKKMSSSKISLIISLFLFFLTLLNLFFFNFLLKALISILLILISVSFFYDRKMSKKQIHYSHHCVRLIFHLLIIYFLYH</sequence>